<keyword evidence="4" id="KW-1185">Reference proteome</keyword>
<feature type="compositionally biased region" description="Acidic residues" evidence="1">
    <location>
        <begin position="643"/>
        <end position="654"/>
    </location>
</feature>
<evidence type="ECO:0000256" key="1">
    <source>
        <dbReference type="SAM" id="MobiDB-lite"/>
    </source>
</evidence>
<dbReference type="RefSeq" id="WP_115303238.1">
    <property type="nucleotide sequence ID" value="NZ_CAAAHO010000002.1"/>
</dbReference>
<feature type="compositionally biased region" description="Basic and acidic residues" evidence="1">
    <location>
        <begin position="590"/>
        <end position="615"/>
    </location>
</feature>
<feature type="region of interest" description="Disordered" evidence="1">
    <location>
        <begin position="529"/>
        <end position="654"/>
    </location>
</feature>
<keyword evidence="2" id="KW-0472">Membrane</keyword>
<dbReference type="Proteomes" id="UP000254968">
    <property type="component" value="Unassembled WGS sequence"/>
</dbReference>
<dbReference type="AlphaFoldDB" id="A0A378I4C9"/>
<protein>
    <submittedName>
        <fullName evidence="3">Uncharacterized protein</fullName>
    </submittedName>
</protein>
<dbReference type="EMBL" id="UGNV01000001">
    <property type="protein sequence ID" value="STX29575.1"/>
    <property type="molecule type" value="Genomic_DNA"/>
</dbReference>
<feature type="compositionally biased region" description="Polar residues" evidence="1">
    <location>
        <begin position="579"/>
        <end position="589"/>
    </location>
</feature>
<reference evidence="3 4" key="1">
    <citation type="submission" date="2018-06" db="EMBL/GenBank/DDBJ databases">
        <authorList>
            <consortium name="Pathogen Informatics"/>
            <person name="Doyle S."/>
        </authorList>
    </citation>
    <scope>NUCLEOTIDE SEQUENCE [LARGE SCALE GENOMIC DNA]</scope>
    <source>
        <strain evidence="3 4">NCTC13315</strain>
    </source>
</reference>
<dbReference type="OrthoDB" id="5638789at2"/>
<evidence type="ECO:0000313" key="3">
    <source>
        <dbReference type="EMBL" id="STX29575.1"/>
    </source>
</evidence>
<feature type="transmembrane region" description="Helical" evidence="2">
    <location>
        <begin position="365"/>
        <end position="386"/>
    </location>
</feature>
<evidence type="ECO:0000313" key="4">
    <source>
        <dbReference type="Proteomes" id="UP000254968"/>
    </source>
</evidence>
<keyword evidence="2" id="KW-0812">Transmembrane</keyword>
<feature type="transmembrane region" description="Helical" evidence="2">
    <location>
        <begin position="426"/>
        <end position="447"/>
    </location>
</feature>
<proteinExistence type="predicted"/>
<organism evidence="3 4">
    <name type="scientific">Legionella beliardensis</name>
    <dbReference type="NCBI Taxonomy" id="91822"/>
    <lineage>
        <taxon>Bacteria</taxon>
        <taxon>Pseudomonadati</taxon>
        <taxon>Pseudomonadota</taxon>
        <taxon>Gammaproteobacteria</taxon>
        <taxon>Legionellales</taxon>
        <taxon>Legionellaceae</taxon>
        <taxon>Legionella</taxon>
    </lineage>
</organism>
<keyword evidence="2" id="KW-1133">Transmembrane helix</keyword>
<feature type="transmembrane region" description="Helical" evidence="2">
    <location>
        <begin position="488"/>
        <end position="512"/>
    </location>
</feature>
<evidence type="ECO:0000256" key="2">
    <source>
        <dbReference type="SAM" id="Phobius"/>
    </source>
</evidence>
<feature type="transmembrane region" description="Helical" evidence="2">
    <location>
        <begin position="337"/>
        <end position="359"/>
    </location>
</feature>
<feature type="transmembrane region" description="Helical" evidence="2">
    <location>
        <begin position="304"/>
        <end position="325"/>
    </location>
</feature>
<feature type="transmembrane region" description="Helical" evidence="2">
    <location>
        <begin position="277"/>
        <end position="298"/>
    </location>
</feature>
<name>A0A378I4C9_9GAMM</name>
<accession>A0A378I4C9</accession>
<feature type="transmembrane region" description="Helical" evidence="2">
    <location>
        <begin position="398"/>
        <end position="420"/>
    </location>
</feature>
<feature type="transmembrane region" description="Helical" evidence="2">
    <location>
        <begin position="459"/>
        <end position="482"/>
    </location>
</feature>
<gene>
    <name evidence="3" type="ORF">NCTC13315_02118</name>
</gene>
<sequence length="654" mass="67059">MGGKKFKGNYNQAVNALPKSVPRELFNGDNSAGSDPISIDLHRGGLLFVNSNGKTWGDFENAWLAVDRSSYVQGDIVAQNKCSYFKDLIIDGIINPPSISKDPYYRNEQVIDYLQLSPKGKHISIAFAYCDDEGNYCGVALETSTADPNYWIASVSRKTTEPRKDHDETILMNFGEEEINEDLLGGSYILGGLLGDGSKSSISSASDDLREALNSVFIANLLKDIFNEDNSINVEKLAKLQELLPQVNNLTDEARAQLEVDSFFDKARRFLTKNRKIIGPLGGAALGSIIGAIVGSVVPVVGTAIGAAFGAAIGGGLGVSGAGLYDLYRKQAAVGTILTTVGSAGLGAGVGAVLGTFIFPGIGTGIGAAIGAGVGAAVSLAGTGIYNIWQKNRATGTALTTVGSAGIGAGVGALLGTVAFPGVGTAIGAAIGAGVGASVSLAGTGLYNAFTNYPKIGTALTTLGSTGIGMAVGALLGTIIPIPGIGTLVGMGIGAGVGAAIPVLTGLAVAGVQKFNAWRASRKVAENPAPALPINNESGAGEPKAVAKGQESDLEEVRSADLGAPSNSQPAGVSPALTRLSSSAPTSDNTQKERLTGSTDNKYHGFDRTWPKPKETTNVSDLVSTRKRAGSLGSVDPRAQDDNLSDTDDLTYSS</sequence>